<protein>
    <submittedName>
        <fullName evidence="2">Uncharacterized protein</fullName>
    </submittedName>
</protein>
<keyword evidence="1" id="KW-1133">Transmembrane helix</keyword>
<evidence type="ECO:0000256" key="1">
    <source>
        <dbReference type="SAM" id="Phobius"/>
    </source>
</evidence>
<proteinExistence type="predicted"/>
<accession>A0A150S3G0</accession>
<keyword evidence="1" id="KW-0812">Transmembrane</keyword>
<dbReference type="EMBL" id="JEMB01001485">
    <property type="protein sequence ID" value="KYF86995.1"/>
    <property type="molecule type" value="Genomic_DNA"/>
</dbReference>
<dbReference type="Proteomes" id="UP000075635">
    <property type="component" value="Unassembled WGS sequence"/>
</dbReference>
<feature type="transmembrane region" description="Helical" evidence="1">
    <location>
        <begin position="64"/>
        <end position="82"/>
    </location>
</feature>
<evidence type="ECO:0000313" key="2">
    <source>
        <dbReference type="EMBL" id="KYF86995.1"/>
    </source>
</evidence>
<sequence length="185" mass="18352">MLGRLILGIVKGLIVGGLLGFGLAKLGYAAPFAVIAYLAAALAGVLVGLIAGKPIWAKDAKIEAGMKAFVGALLGAGLMYAARRWLTMPVPVPLGELGGANLSLGEAAGSAGTFGGLAVTSLAAIAALLGGFYEADNDPSDEATPGAKPAAKAAAGGNKRIAAAAAADDLEDDLEIEPEKKRAKK</sequence>
<evidence type="ECO:0000313" key="3">
    <source>
        <dbReference type="Proteomes" id="UP000075635"/>
    </source>
</evidence>
<keyword evidence="1" id="KW-0472">Membrane</keyword>
<organism evidence="2 3">
    <name type="scientific">Sorangium cellulosum</name>
    <name type="common">Polyangium cellulosum</name>
    <dbReference type="NCBI Taxonomy" id="56"/>
    <lineage>
        <taxon>Bacteria</taxon>
        <taxon>Pseudomonadati</taxon>
        <taxon>Myxococcota</taxon>
        <taxon>Polyangia</taxon>
        <taxon>Polyangiales</taxon>
        <taxon>Polyangiaceae</taxon>
        <taxon>Sorangium</taxon>
    </lineage>
</organism>
<feature type="transmembrane region" description="Helical" evidence="1">
    <location>
        <begin position="30"/>
        <end position="52"/>
    </location>
</feature>
<feature type="transmembrane region" description="Helical" evidence="1">
    <location>
        <begin position="5"/>
        <end position="24"/>
    </location>
</feature>
<dbReference type="AlphaFoldDB" id="A0A150S3G0"/>
<feature type="transmembrane region" description="Helical" evidence="1">
    <location>
        <begin position="111"/>
        <end position="133"/>
    </location>
</feature>
<gene>
    <name evidence="2" type="ORF">BE17_05140</name>
</gene>
<reference evidence="2 3" key="1">
    <citation type="submission" date="2014-02" db="EMBL/GenBank/DDBJ databases">
        <title>The small core and large imbalanced accessory genome model reveals a collaborative survival strategy of Sorangium cellulosum strains in nature.</title>
        <authorList>
            <person name="Han K."/>
            <person name="Peng R."/>
            <person name="Blom J."/>
            <person name="Li Y.-Z."/>
        </authorList>
    </citation>
    <scope>NUCLEOTIDE SEQUENCE [LARGE SCALE GENOMIC DNA]</scope>
    <source>
        <strain evidence="2 3">So0011-07</strain>
    </source>
</reference>
<name>A0A150S3G0_SORCE</name>
<comment type="caution">
    <text evidence="2">The sequence shown here is derived from an EMBL/GenBank/DDBJ whole genome shotgun (WGS) entry which is preliminary data.</text>
</comment>